<keyword evidence="3" id="KW-1185">Reference proteome</keyword>
<dbReference type="PANTHER" id="PTHR37015">
    <property type="entry name" value="REVERSE TRANSCRIPTASE DOMAIN-CONTAINING PROTEIN"/>
    <property type="match status" value="1"/>
</dbReference>
<feature type="domain" description="Reverse transcriptase" evidence="1">
    <location>
        <begin position="397"/>
        <end position="554"/>
    </location>
</feature>
<reference evidence="2" key="1">
    <citation type="submission" date="2023-03" db="EMBL/GenBank/DDBJ databases">
        <title>Mating type loci evolution in Malassezia.</title>
        <authorList>
            <person name="Coelho M.A."/>
        </authorList>
    </citation>
    <scope>NUCLEOTIDE SEQUENCE</scope>
    <source>
        <strain evidence="2">CBS 12830</strain>
    </source>
</reference>
<dbReference type="AlphaFoldDB" id="A0AAF0J1T5"/>
<dbReference type="PANTHER" id="PTHR37015:SF2">
    <property type="entry name" value="REVERSE TRANSCRIPTASE DOMAIN-CONTAINING PROTEIN"/>
    <property type="match status" value="1"/>
</dbReference>
<dbReference type="Pfam" id="PF00078">
    <property type="entry name" value="RVT_1"/>
    <property type="match status" value="1"/>
</dbReference>
<dbReference type="EMBL" id="CP119906">
    <property type="protein sequence ID" value="WFD24803.1"/>
    <property type="molecule type" value="Genomic_DNA"/>
</dbReference>
<dbReference type="Proteomes" id="UP001214415">
    <property type="component" value="Chromosome 7"/>
</dbReference>
<proteinExistence type="predicted"/>
<organism evidence="2 3">
    <name type="scientific">Malassezia equina</name>
    <dbReference type="NCBI Taxonomy" id="1381935"/>
    <lineage>
        <taxon>Eukaryota</taxon>
        <taxon>Fungi</taxon>
        <taxon>Dikarya</taxon>
        <taxon>Basidiomycota</taxon>
        <taxon>Ustilaginomycotina</taxon>
        <taxon>Malasseziomycetes</taxon>
        <taxon>Malasseziales</taxon>
        <taxon>Malasseziaceae</taxon>
        <taxon>Malassezia</taxon>
    </lineage>
</organism>
<evidence type="ECO:0000259" key="1">
    <source>
        <dbReference type="Pfam" id="PF00078"/>
    </source>
</evidence>
<name>A0AAF0J1T5_9BASI</name>
<gene>
    <name evidence="2" type="ORF">MEQU1_003508</name>
</gene>
<evidence type="ECO:0000313" key="2">
    <source>
        <dbReference type="EMBL" id="WFD24803.1"/>
    </source>
</evidence>
<protein>
    <recommendedName>
        <fullName evidence="1">Reverse transcriptase domain-containing protein</fullName>
    </recommendedName>
</protein>
<accession>A0AAF0J1T5</accession>
<dbReference type="InterPro" id="IPR000477">
    <property type="entry name" value="RT_dom"/>
</dbReference>
<sequence length="861" mass="98383">MVAVPHLSLSSTLQHVAETKLTKLAQRRAEFDEFWREHVDGATDEYRDVDSVRRLLKAMKDAGHKFDDPTWPEDLERFLVQAENDPSIGSSRVAAWGQSLLSELKQKQARFEATSLFSTLVLEWIQNPLTGQSSMDESDSALGQAELREQLHTWKSYAFEEKPTDKAGILTYLQELFQGKQQASTLNETSFDHLRKAMADFDEVSIDKDAIQTAINALLKEDLFAGEKRDALEDLKSRQIVLEEIADALRSDLSALDRWIWQSTPISVHLRKHINGRFRVYLDEEIYQAIFIQIVGSAWAVFLKRVLKTFAMSHAWLEKSAASKISREHMQKCAGFMGKSAELSRRANATINVARWGTYYNVFLLSQLPSCIDTGTKGGYTDEPTDPTTSELSPSEIKQSMLRFITTELLVQKHIHGKATYFQTDFKWFGPSIPHITLLTLFEFFHVPPKWIAFFREFMQPTLQVEEEGGYSEPKKRVRGIPISHTLSTAFGELLLFVLDFAVNQATQGCNIYRFFDDIHFFGQPDSCATAWDTIQTFTRTMGLTLNEEKSGSFQCSLPGKEIPLPSRLPVGEVHWGFLTLVGDGEWQLDQEKLSHHISEMARQLKYCDSILSFVQAYNTYMRFFVNNAGHHAECLGKKHAMSLIHMVLQVQKSVTEILSDSKHSDVISFLREKILSNTDMKVMSSDVSDAFFFFPRELGGLGLYNPLESLSLKCRDMIENPDNIILAVTERQKQEYKKALENFEAGNVYDIPPKASSAPLTFEDFVQFPEDTSQAWENAYKKLQSKHEESTLKLTDDMEMAKRRLKRNDNTDIPSQYSWVVQMYGAEVLDRMGRLAFGERDLMPLGLIKVLSKERVRWQA</sequence>
<evidence type="ECO:0000313" key="3">
    <source>
        <dbReference type="Proteomes" id="UP001214415"/>
    </source>
</evidence>